<sequence>MSASTEKATSPARSEKKKKKRRRKEEEEEEKAKRDQDQQRVKQAASSEAALPCSPYLNRWSWPSSVLVAVLSCLPAQPPTTATCSSPVHPPVRLRLSTLAATTTTTHRPALSTPSARPALAVPSPSAACLALAFPRAPPWLPCFKEAKALPRRLSPFVPSLLASSSPRRSAASASFFFIITFIIYFILDFDFDFSA</sequence>
<feature type="compositionally biased region" description="Basic and acidic residues" evidence="1">
    <location>
        <begin position="30"/>
        <end position="40"/>
    </location>
</feature>
<feature type="compositionally biased region" description="Polar residues" evidence="1">
    <location>
        <begin position="1"/>
        <end position="12"/>
    </location>
</feature>
<name>F2S0Q8_TRIT1</name>
<organism evidence="3 4">
    <name type="scientific">Trichophyton tonsurans (strain CBS 112818)</name>
    <name type="common">Scalp ringworm fungus</name>
    <dbReference type="NCBI Taxonomy" id="647933"/>
    <lineage>
        <taxon>Eukaryota</taxon>
        <taxon>Fungi</taxon>
        <taxon>Dikarya</taxon>
        <taxon>Ascomycota</taxon>
        <taxon>Pezizomycotina</taxon>
        <taxon>Eurotiomycetes</taxon>
        <taxon>Eurotiomycetidae</taxon>
        <taxon>Onygenales</taxon>
        <taxon>Arthrodermataceae</taxon>
        <taxon>Trichophyton</taxon>
    </lineage>
</organism>
<feature type="transmembrane region" description="Helical" evidence="2">
    <location>
        <begin position="170"/>
        <end position="188"/>
    </location>
</feature>
<evidence type="ECO:0000313" key="4">
    <source>
        <dbReference type="Proteomes" id="UP000009172"/>
    </source>
</evidence>
<reference evidence="4" key="1">
    <citation type="journal article" date="2012" name="MBio">
        <title>Comparative genome analysis of Trichophyton rubrum and related dermatophytes reveals candidate genes involved in infection.</title>
        <authorList>
            <person name="Martinez D.A."/>
            <person name="Oliver B.G."/>
            <person name="Graeser Y."/>
            <person name="Goldberg J.M."/>
            <person name="Li W."/>
            <person name="Martinez-Rossi N.M."/>
            <person name="Monod M."/>
            <person name="Shelest E."/>
            <person name="Barton R.C."/>
            <person name="Birch E."/>
            <person name="Brakhage A.A."/>
            <person name="Chen Z."/>
            <person name="Gurr S.J."/>
            <person name="Heiman D."/>
            <person name="Heitman J."/>
            <person name="Kosti I."/>
            <person name="Rossi A."/>
            <person name="Saif S."/>
            <person name="Samalova M."/>
            <person name="Saunders C.W."/>
            <person name="Shea T."/>
            <person name="Summerbell R.C."/>
            <person name="Xu J."/>
            <person name="Young S."/>
            <person name="Zeng Q."/>
            <person name="Birren B.W."/>
            <person name="Cuomo C.A."/>
            <person name="White T.C."/>
        </authorList>
    </citation>
    <scope>NUCLEOTIDE SEQUENCE [LARGE SCALE GENOMIC DNA]</scope>
    <source>
        <strain evidence="4">CBS 112818</strain>
    </source>
</reference>
<gene>
    <name evidence="3" type="ORF">TESG_04571</name>
</gene>
<keyword evidence="4" id="KW-1185">Reference proteome</keyword>
<keyword evidence="2" id="KW-1133">Transmembrane helix</keyword>
<dbReference type="HOGENOM" id="CLU_1391138_0_0_1"/>
<dbReference type="EMBL" id="GG698499">
    <property type="protein sequence ID" value="EGD97157.1"/>
    <property type="molecule type" value="Genomic_DNA"/>
</dbReference>
<keyword evidence="2" id="KW-0812">Transmembrane</keyword>
<evidence type="ECO:0000313" key="3">
    <source>
        <dbReference type="EMBL" id="EGD97157.1"/>
    </source>
</evidence>
<evidence type="ECO:0000256" key="2">
    <source>
        <dbReference type="SAM" id="Phobius"/>
    </source>
</evidence>
<accession>F2S0Q8</accession>
<proteinExistence type="predicted"/>
<dbReference type="AlphaFoldDB" id="F2S0Q8"/>
<protein>
    <submittedName>
        <fullName evidence="3">Uncharacterized protein</fullName>
    </submittedName>
</protein>
<keyword evidence="2" id="KW-0472">Membrane</keyword>
<feature type="region of interest" description="Disordered" evidence="1">
    <location>
        <begin position="1"/>
        <end position="48"/>
    </location>
</feature>
<dbReference type="Proteomes" id="UP000009172">
    <property type="component" value="Unassembled WGS sequence"/>
</dbReference>
<evidence type="ECO:0000256" key="1">
    <source>
        <dbReference type="SAM" id="MobiDB-lite"/>
    </source>
</evidence>